<accession>A0ACC1BVY6</accession>
<reference evidence="2" key="1">
    <citation type="journal article" date="2023" name="G3 (Bethesda)">
        <title>Genome assembly and association tests identify interacting loci associated with vigor, precocity, and sex in interspecific pistachio rootstocks.</title>
        <authorList>
            <person name="Palmer W."/>
            <person name="Jacygrad E."/>
            <person name="Sagayaradj S."/>
            <person name="Cavanaugh K."/>
            <person name="Han R."/>
            <person name="Bertier L."/>
            <person name="Beede B."/>
            <person name="Kafkas S."/>
            <person name="Golino D."/>
            <person name="Preece J."/>
            <person name="Michelmore R."/>
        </authorList>
    </citation>
    <scope>NUCLEOTIDE SEQUENCE [LARGE SCALE GENOMIC DNA]</scope>
</reference>
<protein>
    <submittedName>
        <fullName evidence="1">Uncharacterized protein</fullName>
    </submittedName>
</protein>
<proteinExistence type="predicted"/>
<evidence type="ECO:0000313" key="1">
    <source>
        <dbReference type="EMBL" id="KAJ0103297.1"/>
    </source>
</evidence>
<evidence type="ECO:0000313" key="2">
    <source>
        <dbReference type="Proteomes" id="UP001164250"/>
    </source>
</evidence>
<comment type="caution">
    <text evidence="1">The sequence shown here is derived from an EMBL/GenBank/DDBJ whole genome shotgun (WGS) entry which is preliminary data.</text>
</comment>
<keyword evidence="2" id="KW-1185">Reference proteome</keyword>
<dbReference type="EMBL" id="CM047899">
    <property type="protein sequence ID" value="KAJ0103297.1"/>
    <property type="molecule type" value="Genomic_DNA"/>
</dbReference>
<sequence>MEGMLASKRCKRKTKLQCRDNSLSEKDGFREISNVEFPSNAKTLDFRSAEECRSASLGNCSWNAYAFDRNRGCLVWDDFFDLTKLLDVNSNRTFYLKLAASEFIANDKNSSNGSSGPTMNKETKRQLWITVALIIPLIMVTLLVTLYLRCKFKKKGTTFPKHDSSSELPELP</sequence>
<name>A0ACC1BVY6_9ROSI</name>
<dbReference type="Proteomes" id="UP001164250">
    <property type="component" value="Chromosome 3"/>
</dbReference>
<organism evidence="1 2">
    <name type="scientific">Pistacia atlantica</name>
    <dbReference type="NCBI Taxonomy" id="434234"/>
    <lineage>
        <taxon>Eukaryota</taxon>
        <taxon>Viridiplantae</taxon>
        <taxon>Streptophyta</taxon>
        <taxon>Embryophyta</taxon>
        <taxon>Tracheophyta</taxon>
        <taxon>Spermatophyta</taxon>
        <taxon>Magnoliopsida</taxon>
        <taxon>eudicotyledons</taxon>
        <taxon>Gunneridae</taxon>
        <taxon>Pentapetalae</taxon>
        <taxon>rosids</taxon>
        <taxon>malvids</taxon>
        <taxon>Sapindales</taxon>
        <taxon>Anacardiaceae</taxon>
        <taxon>Pistacia</taxon>
    </lineage>
</organism>
<gene>
    <name evidence="1" type="ORF">Patl1_04457</name>
</gene>